<evidence type="ECO:0000259" key="9">
    <source>
        <dbReference type="Pfam" id="PF17042"/>
    </source>
</evidence>
<organism evidence="10 11">
    <name type="scientific">Luteococcus japonicus LSP_Lj1</name>
    <dbReference type="NCBI Taxonomy" id="1255658"/>
    <lineage>
        <taxon>Bacteria</taxon>
        <taxon>Bacillati</taxon>
        <taxon>Actinomycetota</taxon>
        <taxon>Actinomycetes</taxon>
        <taxon>Propionibacteriales</taxon>
        <taxon>Propionibacteriaceae</taxon>
        <taxon>Luteococcus</taxon>
    </lineage>
</organism>
<dbReference type="InterPro" id="IPR037051">
    <property type="entry name" value="4-carb_acid_sugar_kinase_N_sf"/>
</dbReference>
<dbReference type="InterPro" id="IPR010737">
    <property type="entry name" value="4-carb_acid_sugar_kinase_N"/>
</dbReference>
<dbReference type="InterPro" id="IPR031475">
    <property type="entry name" value="NBD_C"/>
</dbReference>
<evidence type="ECO:0000256" key="3">
    <source>
        <dbReference type="ARBA" id="ARBA00022741"/>
    </source>
</evidence>
<sequence>MTTDPTSTRRILALDDDPTGSQCVAGVDIAFQEDPAIPAQVLQEPGATCFVLMNTRALSEADAIAKNRRILEGVLDAGVNPQGLHLISRSDSTLRGHVLAEPNVLADVLAERGVEVDGFLFCPAMIEAGRFTKDDIHYAMVQGEAHEAADTDFAKDATFGYTQSNLRRFLEERSDGAVKADEVVSIGLENIREGGVDRVEEILAAVSGRTWVVVNATEYSDMEVVTAALARREAAGRTFITRCGPSFVRPLSGQQGAAVLAAEDIAIDPSRGSHGLVVVGSHVGLTTRQLQAVQRRGTLVEFELQVPLLLDPQTRDEHLSEVTEALRAQLASADCVVYTSRDLVRTESKGESLEIARKVSDAVVELVARVREARPAWVVAKGGITSHEVAANGLGISHAVVQGQFFPGQVSMFTARQAPPETIGVPYVVFPGNVGGDDALAEAVERLVEATSQKRLYEATHQKRPDEATHQKRSK</sequence>
<keyword evidence="11" id="KW-1185">Reference proteome</keyword>
<evidence type="ECO:0000313" key="11">
    <source>
        <dbReference type="Proteomes" id="UP000188342"/>
    </source>
</evidence>
<evidence type="ECO:0000256" key="5">
    <source>
        <dbReference type="ARBA" id="ARBA00022840"/>
    </source>
</evidence>
<evidence type="ECO:0000256" key="7">
    <source>
        <dbReference type="SAM" id="MobiDB-lite"/>
    </source>
</evidence>
<dbReference type="Proteomes" id="UP000188342">
    <property type="component" value="Unassembled WGS sequence"/>
</dbReference>
<dbReference type="AlphaFoldDB" id="A0A1R4KCQ9"/>
<evidence type="ECO:0000313" key="10">
    <source>
        <dbReference type="EMBL" id="SJN42086.1"/>
    </source>
</evidence>
<gene>
    <name evidence="10" type="ORF">FM114_13300</name>
</gene>
<feature type="region of interest" description="Disordered" evidence="7">
    <location>
        <begin position="455"/>
        <end position="475"/>
    </location>
</feature>
<keyword evidence="3" id="KW-0547">Nucleotide-binding</keyword>
<evidence type="ECO:0000256" key="4">
    <source>
        <dbReference type="ARBA" id="ARBA00022777"/>
    </source>
</evidence>
<dbReference type="Pfam" id="PF07005">
    <property type="entry name" value="SBD_N"/>
    <property type="match status" value="1"/>
</dbReference>
<dbReference type="InterPro" id="IPR042213">
    <property type="entry name" value="NBD_C_sf"/>
</dbReference>
<keyword evidence="4" id="KW-0418">Kinase</keyword>
<dbReference type="GO" id="GO:0005524">
    <property type="term" value="F:ATP binding"/>
    <property type="evidence" value="ECO:0007669"/>
    <property type="project" value="UniProtKB-KW"/>
</dbReference>
<dbReference type="Pfam" id="PF17042">
    <property type="entry name" value="NBD_C"/>
    <property type="match status" value="1"/>
</dbReference>
<dbReference type="OrthoDB" id="153193at2"/>
<dbReference type="GO" id="GO:0016301">
    <property type="term" value="F:kinase activity"/>
    <property type="evidence" value="ECO:0007669"/>
    <property type="project" value="UniProtKB-KW"/>
</dbReference>
<comment type="similarity">
    <text evidence="1">Belongs to the four-carbon acid sugar kinase family.</text>
</comment>
<protein>
    <recommendedName>
        <fullName evidence="12">Candidate type III effector Hop protein</fullName>
    </recommendedName>
</protein>
<dbReference type="EMBL" id="FUKQ01000047">
    <property type="protein sequence ID" value="SJN42086.1"/>
    <property type="molecule type" value="Genomic_DNA"/>
</dbReference>
<evidence type="ECO:0008006" key="12">
    <source>
        <dbReference type="Google" id="ProtNLM"/>
    </source>
</evidence>
<proteinExistence type="inferred from homology"/>
<dbReference type="Gene3D" id="3.40.980.20">
    <property type="entry name" value="Four-carbon acid sugar kinase, nucleotide binding domain"/>
    <property type="match status" value="1"/>
</dbReference>
<dbReference type="SUPFAM" id="SSF142764">
    <property type="entry name" value="YgbK-like"/>
    <property type="match status" value="1"/>
</dbReference>
<evidence type="ECO:0000256" key="6">
    <source>
        <dbReference type="ARBA" id="ARBA00023277"/>
    </source>
</evidence>
<feature type="domain" description="Four-carbon acid sugar kinase nucleotide binding" evidence="9">
    <location>
        <begin position="276"/>
        <end position="440"/>
    </location>
</feature>
<keyword evidence="2" id="KW-0808">Transferase</keyword>
<dbReference type="Gene3D" id="3.40.50.10840">
    <property type="entry name" value="Putative sugar-binding, N-terminal domain"/>
    <property type="match status" value="1"/>
</dbReference>
<evidence type="ECO:0000259" key="8">
    <source>
        <dbReference type="Pfam" id="PF07005"/>
    </source>
</evidence>
<feature type="domain" description="Four-carbon acid sugar kinase N-terminal" evidence="8">
    <location>
        <begin position="11"/>
        <end position="250"/>
    </location>
</feature>
<accession>A0A1R4KCQ9</accession>
<name>A0A1R4KCQ9_9ACTN</name>
<reference evidence="10 11" key="1">
    <citation type="submission" date="2017-02" db="EMBL/GenBank/DDBJ databases">
        <authorList>
            <person name="Peterson S.W."/>
        </authorList>
    </citation>
    <scope>NUCLEOTIDE SEQUENCE [LARGE SCALE GENOMIC DNA]</scope>
    <source>
        <strain evidence="10 11">LSP_Lj1</strain>
    </source>
</reference>
<dbReference type="STRING" id="1255658.FM114_13300"/>
<dbReference type="RefSeq" id="WP_094765609.1">
    <property type="nucleotide sequence ID" value="NZ_FUKQ01000047.1"/>
</dbReference>
<evidence type="ECO:0000256" key="1">
    <source>
        <dbReference type="ARBA" id="ARBA00005715"/>
    </source>
</evidence>
<keyword evidence="5" id="KW-0067">ATP-binding</keyword>
<evidence type="ECO:0000256" key="2">
    <source>
        <dbReference type="ARBA" id="ARBA00022679"/>
    </source>
</evidence>
<keyword evidence="6" id="KW-0119">Carbohydrate metabolism</keyword>